<proteinExistence type="predicted"/>
<reference evidence="8 9" key="1">
    <citation type="submission" date="2019-06" db="EMBL/GenBank/DDBJ databases">
        <title>Genomic insights into carbon and energy metabolism of Deferribacter autotrophicus revealed new metabolic traits in the phylum Deferribacteres.</title>
        <authorList>
            <person name="Slobodkin A.I."/>
            <person name="Slobodkina G.B."/>
            <person name="Allioux M."/>
            <person name="Alain K."/>
            <person name="Jebbar M."/>
            <person name="Shadrin V."/>
            <person name="Kublanov I.V."/>
            <person name="Toshchakov S.V."/>
            <person name="Bonch-Osmolovskaya E.A."/>
        </authorList>
    </citation>
    <scope>NUCLEOTIDE SEQUENCE [LARGE SCALE GENOMIC DNA]</scope>
    <source>
        <strain evidence="8 9">SL50</strain>
    </source>
</reference>
<keyword evidence="4" id="KW-0227">DNA damage</keyword>
<keyword evidence="9" id="KW-1185">Reference proteome</keyword>
<dbReference type="InterPro" id="IPR001497">
    <property type="entry name" value="MethylDNA_cys_MeTrfase_AS"/>
</dbReference>
<organism evidence="8 9">
    <name type="scientific">Deferribacter autotrophicus</name>
    <dbReference type="NCBI Taxonomy" id="500465"/>
    <lineage>
        <taxon>Bacteria</taxon>
        <taxon>Pseudomonadati</taxon>
        <taxon>Deferribacterota</taxon>
        <taxon>Deferribacteres</taxon>
        <taxon>Deferribacterales</taxon>
        <taxon>Deferribacteraceae</taxon>
        <taxon>Deferribacter</taxon>
    </lineage>
</organism>
<dbReference type="PANTHER" id="PTHR10815:SF5">
    <property type="entry name" value="METHYLATED-DNA--PROTEIN-CYSTEINE METHYLTRANSFERASE"/>
    <property type="match status" value="1"/>
</dbReference>
<sequence>MTAATISLSSELGVKVDFDEKLEKIVQTTIIFDNILETNTKKIPSNILKFFKNYLNMPNDYLVSYLEWEKITDNYKKIYLALMKIKPGETITYGELAQRVGITRGARVVGNAMAKNPYSLIIPCHRVVSKNGIGGFFYGPSNKKRLLKWEEVYEFMACKK</sequence>
<dbReference type="InterPro" id="IPR036217">
    <property type="entry name" value="MethylDNA_cys_MeTrfase_DNAb"/>
</dbReference>
<dbReference type="InterPro" id="IPR036388">
    <property type="entry name" value="WH-like_DNA-bd_sf"/>
</dbReference>
<evidence type="ECO:0000256" key="4">
    <source>
        <dbReference type="ARBA" id="ARBA00022763"/>
    </source>
</evidence>
<dbReference type="NCBIfam" id="TIGR00589">
    <property type="entry name" value="ogt"/>
    <property type="match status" value="1"/>
</dbReference>
<dbReference type="Gene3D" id="1.10.10.10">
    <property type="entry name" value="Winged helix-like DNA-binding domain superfamily/Winged helix DNA-binding domain"/>
    <property type="match status" value="1"/>
</dbReference>
<comment type="caution">
    <text evidence="8">The sequence shown here is derived from an EMBL/GenBank/DDBJ whole genome shotgun (WGS) entry which is preliminary data.</text>
</comment>
<dbReference type="EMBL" id="VFJB01000003">
    <property type="protein sequence ID" value="KAA0258938.1"/>
    <property type="molecule type" value="Genomic_DNA"/>
</dbReference>
<evidence type="ECO:0000256" key="1">
    <source>
        <dbReference type="ARBA" id="ARBA00001286"/>
    </source>
</evidence>
<dbReference type="InterPro" id="IPR014048">
    <property type="entry name" value="MethylDNA_cys_MeTrfase_DNA-bd"/>
</dbReference>
<dbReference type="AlphaFoldDB" id="A0A5A8F7E4"/>
<dbReference type="Proteomes" id="UP000322876">
    <property type="component" value="Unassembled WGS sequence"/>
</dbReference>
<dbReference type="PANTHER" id="PTHR10815">
    <property type="entry name" value="METHYLATED-DNA--PROTEIN-CYSTEINE METHYLTRANSFERASE"/>
    <property type="match status" value="1"/>
</dbReference>
<dbReference type="Pfam" id="PF01035">
    <property type="entry name" value="DNA_binding_1"/>
    <property type="match status" value="1"/>
</dbReference>
<name>A0A5A8F7E4_9BACT</name>
<evidence type="ECO:0000313" key="9">
    <source>
        <dbReference type="Proteomes" id="UP000322876"/>
    </source>
</evidence>
<dbReference type="GO" id="GO:0003908">
    <property type="term" value="F:methylated-DNA-[protein]-cysteine S-methyltransferase activity"/>
    <property type="evidence" value="ECO:0007669"/>
    <property type="project" value="UniProtKB-EC"/>
</dbReference>
<evidence type="ECO:0000256" key="5">
    <source>
        <dbReference type="ARBA" id="ARBA00023204"/>
    </source>
</evidence>
<comment type="catalytic activity">
    <reaction evidence="6">
        <text>a 6-O-methyl-2'-deoxyguanosine in DNA + L-cysteinyl-[protein] = S-methyl-L-cysteinyl-[protein] + a 2'-deoxyguanosine in DNA</text>
        <dbReference type="Rhea" id="RHEA:24000"/>
        <dbReference type="Rhea" id="RHEA-COMP:10131"/>
        <dbReference type="Rhea" id="RHEA-COMP:10132"/>
        <dbReference type="Rhea" id="RHEA-COMP:11367"/>
        <dbReference type="Rhea" id="RHEA-COMP:11368"/>
        <dbReference type="ChEBI" id="CHEBI:29950"/>
        <dbReference type="ChEBI" id="CHEBI:82612"/>
        <dbReference type="ChEBI" id="CHEBI:85445"/>
        <dbReference type="ChEBI" id="CHEBI:85448"/>
        <dbReference type="EC" id="2.1.1.63"/>
    </reaction>
</comment>
<evidence type="ECO:0000256" key="6">
    <source>
        <dbReference type="ARBA" id="ARBA00049348"/>
    </source>
</evidence>
<gene>
    <name evidence="8" type="ORF">FHQ18_03040</name>
</gene>
<protein>
    <submittedName>
        <fullName evidence="8">MGMT family protein</fullName>
    </submittedName>
</protein>
<dbReference type="OrthoDB" id="9802228at2"/>
<keyword evidence="2" id="KW-0489">Methyltransferase</keyword>
<dbReference type="PROSITE" id="PS00374">
    <property type="entry name" value="MGMT"/>
    <property type="match status" value="1"/>
</dbReference>
<comment type="catalytic activity">
    <reaction evidence="1">
        <text>a 4-O-methyl-thymidine in DNA + L-cysteinyl-[protein] = a thymidine in DNA + S-methyl-L-cysteinyl-[protein]</text>
        <dbReference type="Rhea" id="RHEA:53428"/>
        <dbReference type="Rhea" id="RHEA-COMP:10131"/>
        <dbReference type="Rhea" id="RHEA-COMP:10132"/>
        <dbReference type="Rhea" id="RHEA-COMP:13555"/>
        <dbReference type="Rhea" id="RHEA-COMP:13556"/>
        <dbReference type="ChEBI" id="CHEBI:29950"/>
        <dbReference type="ChEBI" id="CHEBI:82612"/>
        <dbReference type="ChEBI" id="CHEBI:137386"/>
        <dbReference type="ChEBI" id="CHEBI:137387"/>
        <dbReference type="EC" id="2.1.1.63"/>
    </reaction>
</comment>
<dbReference type="RefSeq" id="WP_149265698.1">
    <property type="nucleotide sequence ID" value="NZ_VFJB01000003.1"/>
</dbReference>
<evidence type="ECO:0000256" key="3">
    <source>
        <dbReference type="ARBA" id="ARBA00022679"/>
    </source>
</evidence>
<keyword evidence="5" id="KW-0234">DNA repair</keyword>
<dbReference type="SUPFAM" id="SSF46767">
    <property type="entry name" value="Methylated DNA-protein cysteine methyltransferase, C-terminal domain"/>
    <property type="match status" value="1"/>
</dbReference>
<feature type="domain" description="Methylated-DNA-[protein]-cysteine S-methyltransferase DNA binding" evidence="7">
    <location>
        <begin position="75"/>
        <end position="152"/>
    </location>
</feature>
<evidence type="ECO:0000259" key="7">
    <source>
        <dbReference type="Pfam" id="PF01035"/>
    </source>
</evidence>
<evidence type="ECO:0000256" key="2">
    <source>
        <dbReference type="ARBA" id="ARBA00022603"/>
    </source>
</evidence>
<dbReference type="GO" id="GO:0006281">
    <property type="term" value="P:DNA repair"/>
    <property type="evidence" value="ECO:0007669"/>
    <property type="project" value="UniProtKB-KW"/>
</dbReference>
<evidence type="ECO:0000313" key="8">
    <source>
        <dbReference type="EMBL" id="KAA0258938.1"/>
    </source>
</evidence>
<dbReference type="GO" id="GO:0032259">
    <property type="term" value="P:methylation"/>
    <property type="evidence" value="ECO:0007669"/>
    <property type="project" value="UniProtKB-KW"/>
</dbReference>
<dbReference type="CDD" id="cd06445">
    <property type="entry name" value="ATase"/>
    <property type="match status" value="1"/>
</dbReference>
<keyword evidence="3" id="KW-0808">Transferase</keyword>
<accession>A0A5A8F7E4</accession>